<dbReference type="OrthoDB" id="265717at2759"/>
<dbReference type="PANTHER" id="PTHR12197">
    <property type="entry name" value="HISTONE-LYSINE N-METHYLTRANSFERASE SMYD"/>
    <property type="match status" value="1"/>
</dbReference>
<dbReference type="Gene3D" id="2.170.270.10">
    <property type="entry name" value="SET domain"/>
    <property type="match status" value="1"/>
</dbReference>
<feature type="domain" description="MYND-type" evidence="5">
    <location>
        <begin position="70"/>
        <end position="111"/>
    </location>
</feature>
<dbReference type="Gene3D" id="1.10.220.160">
    <property type="match status" value="1"/>
</dbReference>
<dbReference type="InterPro" id="IPR046341">
    <property type="entry name" value="SET_dom_sf"/>
</dbReference>
<evidence type="ECO:0000313" key="7">
    <source>
        <dbReference type="Proteomes" id="UP000186922"/>
    </source>
</evidence>
<dbReference type="GO" id="GO:0008270">
    <property type="term" value="F:zinc ion binding"/>
    <property type="evidence" value="ECO:0007669"/>
    <property type="project" value="UniProtKB-KW"/>
</dbReference>
<dbReference type="Proteomes" id="UP000186922">
    <property type="component" value="Unassembled WGS sequence"/>
</dbReference>
<keyword evidence="2 4" id="KW-0863">Zinc-finger</keyword>
<dbReference type="EMBL" id="BDGG01000005">
    <property type="protein sequence ID" value="GAU99961.1"/>
    <property type="molecule type" value="Genomic_DNA"/>
</dbReference>
<keyword evidence="3" id="KW-0862">Zinc</keyword>
<keyword evidence="7" id="KW-1185">Reference proteome</keyword>
<evidence type="ECO:0000256" key="1">
    <source>
        <dbReference type="ARBA" id="ARBA00022723"/>
    </source>
</evidence>
<sequence>MSVPETEVTPRSEKPALDFTSKSYGMSSYAELLCMDDEDTARWKYQPGDVVMEELPFASVISPEYIGEICHSCYRREAKEAKLKRCVRCRFARYCGDTCAKKAWPVHKMECTLLGKYHKETGFFPDALIRLVNLIMNKAWMGQMTMPPESCTPATDRGFDNLCSHTNEIDEELEKSEKFKQNMHEIKRFMGKETLLELGGDIVAEVYSRVVTNTISIPDRGGNILGIGIYLGISQFDHSCVPNALYIARSSPPQLQIIATAPIESLDKVRIAYIDPLKPTQLRRAELKESYYFSCSCSRCHSIERDGMARSLKCPGKNCGGFILLGKDWLPLGPCEVCLYRMDQTDERLKDGKDLMLTIQQFLSENHTTLDFSESKKKPEQPDEQLILSLLALGQEADDYLFRLNYYRLAISTCLVGYYSLMQDDPRKKAPFLTDLIDSYRFGLGPISVPALQACIAVSQTHVRLRNWKVAEEYAEQARDIASCVFSPDDAYFSDIEEVLSHCKIQHTNPVIF</sequence>
<organism evidence="6 7">
    <name type="scientific">Ramazzottius varieornatus</name>
    <name type="common">Water bear</name>
    <name type="synonym">Tardigrade</name>
    <dbReference type="NCBI Taxonomy" id="947166"/>
    <lineage>
        <taxon>Eukaryota</taxon>
        <taxon>Metazoa</taxon>
        <taxon>Ecdysozoa</taxon>
        <taxon>Tardigrada</taxon>
        <taxon>Eutardigrada</taxon>
        <taxon>Parachela</taxon>
        <taxon>Hypsibioidea</taxon>
        <taxon>Ramazzottiidae</taxon>
        <taxon>Ramazzottius</taxon>
    </lineage>
</organism>
<evidence type="ECO:0000256" key="4">
    <source>
        <dbReference type="PROSITE-ProRule" id="PRU00134"/>
    </source>
</evidence>
<dbReference type="PANTHER" id="PTHR12197:SF251">
    <property type="entry name" value="EG:BACR7C10.4 PROTEIN"/>
    <property type="match status" value="1"/>
</dbReference>
<dbReference type="STRING" id="947166.A0A1D1VEA1"/>
<gene>
    <name evidence="6" type="primary">RvY_10890-1</name>
    <name evidence="6" type="synonym">RvY_10890.1</name>
    <name evidence="6" type="ORF">RvY_10890</name>
</gene>
<dbReference type="SUPFAM" id="SSF82199">
    <property type="entry name" value="SET domain"/>
    <property type="match status" value="1"/>
</dbReference>
<dbReference type="InterPro" id="IPR002893">
    <property type="entry name" value="Znf_MYND"/>
</dbReference>
<dbReference type="PROSITE" id="PS50865">
    <property type="entry name" value="ZF_MYND_2"/>
    <property type="match status" value="1"/>
</dbReference>
<keyword evidence="1" id="KW-0479">Metal-binding</keyword>
<comment type="caution">
    <text evidence="6">The sequence shown here is derived from an EMBL/GenBank/DDBJ whole genome shotgun (WGS) entry which is preliminary data.</text>
</comment>
<dbReference type="Gene3D" id="6.10.140.2220">
    <property type="match status" value="1"/>
</dbReference>
<dbReference type="InterPro" id="IPR050869">
    <property type="entry name" value="H3K4_H4K5_MeTrfase"/>
</dbReference>
<reference evidence="6 7" key="1">
    <citation type="journal article" date="2016" name="Nat. Commun.">
        <title>Extremotolerant tardigrade genome and improved radiotolerance of human cultured cells by tardigrade-unique protein.</title>
        <authorList>
            <person name="Hashimoto T."/>
            <person name="Horikawa D.D."/>
            <person name="Saito Y."/>
            <person name="Kuwahara H."/>
            <person name="Kozuka-Hata H."/>
            <person name="Shin-I T."/>
            <person name="Minakuchi Y."/>
            <person name="Ohishi K."/>
            <person name="Motoyama A."/>
            <person name="Aizu T."/>
            <person name="Enomoto A."/>
            <person name="Kondo K."/>
            <person name="Tanaka S."/>
            <person name="Hara Y."/>
            <person name="Koshikawa S."/>
            <person name="Sagara H."/>
            <person name="Miura T."/>
            <person name="Yokobori S."/>
            <person name="Miyagawa K."/>
            <person name="Suzuki Y."/>
            <person name="Kubo T."/>
            <person name="Oyama M."/>
            <person name="Kohara Y."/>
            <person name="Fujiyama A."/>
            <person name="Arakawa K."/>
            <person name="Katayama T."/>
            <person name="Toyoda A."/>
            <person name="Kunieda T."/>
        </authorList>
    </citation>
    <scope>NUCLEOTIDE SEQUENCE [LARGE SCALE GENOMIC DNA]</scope>
    <source>
        <strain evidence="6 7">YOKOZUNA-1</strain>
    </source>
</reference>
<evidence type="ECO:0000313" key="6">
    <source>
        <dbReference type="EMBL" id="GAU99961.1"/>
    </source>
</evidence>
<protein>
    <recommendedName>
        <fullName evidence="5">MYND-type domain-containing protein</fullName>
    </recommendedName>
</protein>
<dbReference type="SUPFAM" id="SSF144232">
    <property type="entry name" value="HIT/MYND zinc finger-like"/>
    <property type="match status" value="1"/>
</dbReference>
<dbReference type="PROSITE" id="PS01360">
    <property type="entry name" value="ZF_MYND_1"/>
    <property type="match status" value="1"/>
</dbReference>
<name>A0A1D1VEA1_RAMVA</name>
<dbReference type="Pfam" id="PF01753">
    <property type="entry name" value="zf-MYND"/>
    <property type="match status" value="1"/>
</dbReference>
<evidence type="ECO:0000256" key="3">
    <source>
        <dbReference type="ARBA" id="ARBA00022833"/>
    </source>
</evidence>
<dbReference type="AlphaFoldDB" id="A0A1D1VEA1"/>
<evidence type="ECO:0000256" key="2">
    <source>
        <dbReference type="ARBA" id="ARBA00022771"/>
    </source>
</evidence>
<evidence type="ECO:0000259" key="5">
    <source>
        <dbReference type="PROSITE" id="PS50865"/>
    </source>
</evidence>
<proteinExistence type="predicted"/>
<accession>A0A1D1VEA1</accession>
<dbReference type="GO" id="GO:0005634">
    <property type="term" value="C:nucleus"/>
    <property type="evidence" value="ECO:0007669"/>
    <property type="project" value="TreeGrafter"/>
</dbReference>